<dbReference type="InterPro" id="IPR003703">
    <property type="entry name" value="Acyl_CoA_thio"/>
</dbReference>
<dbReference type="GO" id="GO:0006637">
    <property type="term" value="P:acyl-CoA metabolic process"/>
    <property type="evidence" value="ECO:0007669"/>
    <property type="project" value="InterPro"/>
</dbReference>
<keyword evidence="2 5" id="KW-0378">Hydrolase</keyword>
<protein>
    <submittedName>
        <fullName evidence="5">Acyl-CoA thioesterase 2</fullName>
        <ecNumber evidence="5">3.1.2.-</ecNumber>
    </submittedName>
</protein>
<dbReference type="PANTHER" id="PTHR11066">
    <property type="entry name" value="ACYL-COA THIOESTERASE"/>
    <property type="match status" value="1"/>
</dbReference>
<dbReference type="PANTHER" id="PTHR11066:SF34">
    <property type="entry name" value="ACYL-COENZYME A THIOESTERASE 8"/>
    <property type="match status" value="1"/>
</dbReference>
<comment type="similarity">
    <text evidence="1">Belongs to the C/M/P thioester hydrolase family.</text>
</comment>
<evidence type="ECO:0000313" key="5">
    <source>
        <dbReference type="EMBL" id="AXE37650.1"/>
    </source>
</evidence>
<evidence type="ECO:0000313" key="6">
    <source>
        <dbReference type="Proteomes" id="UP000251995"/>
    </source>
</evidence>
<dbReference type="CDD" id="cd03444">
    <property type="entry name" value="Thioesterase_II_repeat1"/>
    <property type="match status" value="1"/>
</dbReference>
<dbReference type="EC" id="3.1.2.-" evidence="5"/>
<dbReference type="InterPro" id="IPR025652">
    <property type="entry name" value="TesB_C"/>
</dbReference>
<proteinExistence type="inferred from homology"/>
<gene>
    <name evidence="5" type="primary">tesB</name>
    <name evidence="5" type="ORF">JS278_00457</name>
</gene>
<reference evidence="5 6" key="1">
    <citation type="submission" date="2017-12" db="EMBL/GenBank/DDBJ databases">
        <title>The whole genome sequence of the Acidipropionibacterium virtanenii sp. nov. type strain JS278.</title>
        <authorList>
            <person name="Laine P."/>
            <person name="Deptula P."/>
            <person name="Varmanen P."/>
            <person name="Auvinen P."/>
        </authorList>
    </citation>
    <scope>NUCLEOTIDE SEQUENCE [LARGE SCALE GENOMIC DNA]</scope>
    <source>
        <strain evidence="5 6">JS278</strain>
    </source>
</reference>
<dbReference type="EMBL" id="CP025198">
    <property type="protein sequence ID" value="AXE37650.1"/>
    <property type="molecule type" value="Genomic_DNA"/>
</dbReference>
<dbReference type="GO" id="GO:0009062">
    <property type="term" value="P:fatty acid catabolic process"/>
    <property type="evidence" value="ECO:0007669"/>
    <property type="project" value="TreeGrafter"/>
</dbReference>
<dbReference type="SUPFAM" id="SSF54637">
    <property type="entry name" value="Thioesterase/thiol ester dehydrase-isomerase"/>
    <property type="match status" value="2"/>
</dbReference>
<dbReference type="RefSeq" id="WP_114043776.1">
    <property type="nucleotide sequence ID" value="NZ_CP025198.1"/>
</dbReference>
<evidence type="ECO:0000256" key="2">
    <source>
        <dbReference type="ARBA" id="ARBA00022801"/>
    </source>
</evidence>
<sequence>MPVSTRELLGLLDLEGLDDNLFRGAQPKTTWQRTFGGQVLAQSLVAGARTVGEGRRIHSLHASFLRPGSNETPIIYDVEPTRDGRTFSTRLVKARQHGEVIFTANQSYKSFEDGLDHCDPTPHDLPHPESCPPLAEVLKQVAGDAALAIWQTEALDVRYVIEPVGGQEHNHATHMRLWVRTIGTLPADPVVHQAILAYLSDISLLAASTLPHTKELRSGKALQAASVDHGMWFHRPARADEWLLYDQVSPNASDALGFSMGRLMQGGKLVASCSQEGLVRLVDPQE</sequence>
<evidence type="ECO:0000256" key="1">
    <source>
        <dbReference type="ARBA" id="ARBA00006538"/>
    </source>
</evidence>
<dbReference type="OrthoDB" id="9781019at2"/>
<evidence type="ECO:0000259" key="3">
    <source>
        <dbReference type="Pfam" id="PF02551"/>
    </source>
</evidence>
<dbReference type="GO" id="GO:0047617">
    <property type="term" value="F:fatty acyl-CoA hydrolase activity"/>
    <property type="evidence" value="ECO:0007669"/>
    <property type="project" value="InterPro"/>
</dbReference>
<accession>A0A344UQV2</accession>
<dbReference type="AlphaFoldDB" id="A0A344UQV2"/>
<organism evidence="5 6">
    <name type="scientific">Acidipropionibacterium virtanenii</name>
    <dbReference type="NCBI Taxonomy" id="2057246"/>
    <lineage>
        <taxon>Bacteria</taxon>
        <taxon>Bacillati</taxon>
        <taxon>Actinomycetota</taxon>
        <taxon>Actinomycetes</taxon>
        <taxon>Propionibacteriales</taxon>
        <taxon>Propionibacteriaceae</taxon>
        <taxon>Acidipropionibacterium</taxon>
    </lineage>
</organism>
<dbReference type="Pfam" id="PF02551">
    <property type="entry name" value="Acyl_CoA_thio"/>
    <property type="match status" value="1"/>
</dbReference>
<name>A0A344UQV2_9ACTN</name>
<dbReference type="KEGG" id="acij:JS278_00457"/>
<dbReference type="InterPro" id="IPR029069">
    <property type="entry name" value="HotDog_dom_sf"/>
</dbReference>
<feature type="domain" description="Acyl-CoA thioesterase-like N-terminal HotDog" evidence="4">
    <location>
        <begin position="31"/>
        <end position="105"/>
    </location>
</feature>
<dbReference type="InterPro" id="IPR049449">
    <property type="entry name" value="TesB_ACOT8-like_N"/>
</dbReference>
<dbReference type="Proteomes" id="UP000251995">
    <property type="component" value="Chromosome"/>
</dbReference>
<dbReference type="Gene3D" id="2.40.160.210">
    <property type="entry name" value="Acyl-CoA thioesterase, double hotdog domain"/>
    <property type="match status" value="1"/>
</dbReference>
<feature type="domain" description="Acyl-CoA thioesterase 2 C-terminal" evidence="3">
    <location>
        <begin position="156"/>
        <end position="278"/>
    </location>
</feature>
<dbReference type="Pfam" id="PF13622">
    <property type="entry name" value="4HBT_3"/>
    <property type="match status" value="1"/>
</dbReference>
<evidence type="ECO:0000259" key="4">
    <source>
        <dbReference type="Pfam" id="PF13622"/>
    </source>
</evidence>
<keyword evidence="6" id="KW-1185">Reference proteome</keyword>
<dbReference type="InterPro" id="IPR042171">
    <property type="entry name" value="Acyl-CoA_hotdog"/>
</dbReference>
<dbReference type="CDD" id="cd03445">
    <property type="entry name" value="Thioesterase_II_repeat2"/>
    <property type="match status" value="1"/>
</dbReference>